<keyword evidence="9" id="KW-1185">Reference proteome</keyword>
<evidence type="ECO:0000256" key="1">
    <source>
        <dbReference type="ARBA" id="ARBA00005234"/>
    </source>
</evidence>
<organism evidence="7">
    <name type="scientific">Brachypodium distachyon</name>
    <name type="common">Purple false brome</name>
    <name type="synonym">Trachynia distachya</name>
    <dbReference type="NCBI Taxonomy" id="15368"/>
    <lineage>
        <taxon>Eukaryota</taxon>
        <taxon>Viridiplantae</taxon>
        <taxon>Streptophyta</taxon>
        <taxon>Embryophyta</taxon>
        <taxon>Tracheophyta</taxon>
        <taxon>Spermatophyta</taxon>
        <taxon>Magnoliopsida</taxon>
        <taxon>Liliopsida</taxon>
        <taxon>Poales</taxon>
        <taxon>Poaceae</taxon>
        <taxon>BOP clade</taxon>
        <taxon>Pooideae</taxon>
        <taxon>Stipodae</taxon>
        <taxon>Brachypodieae</taxon>
        <taxon>Brachypodium</taxon>
    </lineage>
</organism>
<keyword evidence="2" id="KW-0645">Protease</keyword>
<proteinExistence type="inferred from homology"/>
<dbReference type="InterPro" id="IPR003653">
    <property type="entry name" value="Peptidase_C48_C"/>
</dbReference>
<evidence type="ECO:0000313" key="8">
    <source>
        <dbReference type="EnsemblPlants" id="PNT66950"/>
    </source>
</evidence>
<reference evidence="8" key="3">
    <citation type="submission" date="2018-08" db="UniProtKB">
        <authorList>
            <consortium name="EnsemblPlants"/>
        </authorList>
    </citation>
    <scope>IDENTIFICATION</scope>
    <source>
        <strain evidence="8">cv. Bd21</strain>
    </source>
</reference>
<feature type="region of interest" description="Disordered" evidence="5">
    <location>
        <begin position="54"/>
        <end position="80"/>
    </location>
</feature>
<dbReference type="EnsemblPlants" id="PNT66950">
    <property type="protein sequence ID" value="PNT66950"/>
    <property type="gene ID" value="BRADI_3g18775v3"/>
</dbReference>
<evidence type="ECO:0000313" key="9">
    <source>
        <dbReference type="Proteomes" id="UP000008810"/>
    </source>
</evidence>
<dbReference type="GO" id="GO:0005634">
    <property type="term" value="C:nucleus"/>
    <property type="evidence" value="ECO:0000318"/>
    <property type="project" value="GO_Central"/>
</dbReference>
<reference evidence="7" key="2">
    <citation type="submission" date="2017-06" db="EMBL/GenBank/DDBJ databases">
        <title>WGS assembly of Brachypodium distachyon.</title>
        <authorList>
            <consortium name="The International Brachypodium Initiative"/>
            <person name="Lucas S."/>
            <person name="Harmon-Smith M."/>
            <person name="Lail K."/>
            <person name="Tice H."/>
            <person name="Grimwood J."/>
            <person name="Bruce D."/>
            <person name="Barry K."/>
            <person name="Shu S."/>
            <person name="Lindquist E."/>
            <person name="Wang M."/>
            <person name="Pitluck S."/>
            <person name="Vogel J.P."/>
            <person name="Garvin D.F."/>
            <person name="Mockler T.C."/>
            <person name="Schmutz J."/>
            <person name="Rokhsar D."/>
            <person name="Bevan M.W."/>
        </authorList>
    </citation>
    <scope>NUCLEOTIDE SEQUENCE</scope>
    <source>
        <strain evidence="7">Bd21</strain>
    </source>
</reference>
<keyword evidence="4" id="KW-0788">Thiol protease</keyword>
<dbReference type="AlphaFoldDB" id="A0A2K2CY65"/>
<evidence type="ECO:0000256" key="5">
    <source>
        <dbReference type="SAM" id="MobiDB-lite"/>
    </source>
</evidence>
<dbReference type="FunCoup" id="A0A2K2CY65">
    <property type="interactions" value="688"/>
</dbReference>
<accession>A0A2K2CY65</accession>
<dbReference type="InParanoid" id="A0A2K2CY65"/>
<evidence type="ECO:0000313" key="7">
    <source>
        <dbReference type="EMBL" id="PNT66950.1"/>
    </source>
</evidence>
<protein>
    <recommendedName>
        <fullName evidence="6">Ubiquitin-like protease family profile domain-containing protein</fullName>
    </recommendedName>
</protein>
<dbReference type="InterPro" id="IPR038765">
    <property type="entry name" value="Papain-like_cys_pep_sf"/>
</dbReference>
<name>A0A2K2CY65_BRADI</name>
<evidence type="ECO:0000256" key="2">
    <source>
        <dbReference type="ARBA" id="ARBA00022670"/>
    </source>
</evidence>
<reference evidence="7 8" key="1">
    <citation type="journal article" date="2010" name="Nature">
        <title>Genome sequencing and analysis of the model grass Brachypodium distachyon.</title>
        <authorList>
            <consortium name="International Brachypodium Initiative"/>
        </authorList>
    </citation>
    <scope>NUCLEOTIDE SEQUENCE [LARGE SCALE GENOMIC DNA]</scope>
    <source>
        <strain evidence="7 8">Bd21</strain>
    </source>
</reference>
<dbReference type="OrthoDB" id="696656at2759"/>
<feature type="domain" description="Ubiquitin-like protease family profile" evidence="6">
    <location>
        <begin position="126"/>
        <end position="314"/>
    </location>
</feature>
<dbReference type="GO" id="GO:0006508">
    <property type="term" value="P:proteolysis"/>
    <property type="evidence" value="ECO:0007669"/>
    <property type="project" value="UniProtKB-KW"/>
</dbReference>
<dbReference type="SUPFAM" id="SSF54001">
    <property type="entry name" value="Cysteine proteinases"/>
    <property type="match status" value="1"/>
</dbReference>
<dbReference type="STRING" id="15368.A0A2K2CY65"/>
<dbReference type="PANTHER" id="PTHR12606:SF155">
    <property type="entry name" value="OS04G0316900 PROTEIN"/>
    <property type="match status" value="1"/>
</dbReference>
<dbReference type="Gramene" id="PNT66950">
    <property type="protein sequence ID" value="PNT66950"/>
    <property type="gene ID" value="BRADI_3g18775v3"/>
</dbReference>
<evidence type="ECO:0000259" key="6">
    <source>
        <dbReference type="PROSITE" id="PS50600"/>
    </source>
</evidence>
<evidence type="ECO:0000256" key="4">
    <source>
        <dbReference type="ARBA" id="ARBA00022807"/>
    </source>
</evidence>
<dbReference type="Proteomes" id="UP000008810">
    <property type="component" value="Chromosome 3"/>
</dbReference>
<gene>
    <name evidence="7" type="ORF">BRADI_3g18775v3</name>
</gene>
<sequence>MDHNVETATFEDFDNRPLKKTKCSWSGVLDDLLPSPSISASSLVSECSETKSTLSPVSDLINEEKTSEDDDKQTISADDDKQPDDITQICCIRLFVDYALTELDLCAHLVIEDSSEEEILVKIDQVYVKQCDLICLLDSAKWLNDDLSTFTNKKNVISAYIYCIKEVHEQNKNDHKVYFENTFLTGLLKRDGETGIHETTFMTKIVRDYLKHDMIHLPINITHTHWYLACVNVEKSEIQVLDSLCWEHNRVDLTNTLQGLQYHLDILKTQENLSNHNWKDLDVTKWTIKEQLHNPIQKDSSSCGLFMLKFMEYWTGPTLTHPITQENIVYFKYKLAAILLCWKTNTAQSTAMIEESDYSEGDPYDVMMLEGLDDENHPNPLNLLSIEKRYQSLISVVSNMSIHELEGGLCNYIKSISSAETLEKVWLQSSDPYPISLTLKRLQGMLNEKLPMERDCFNLVVRKIMFDDIHTVKKRKGLISKHCLDTRFWMIIDFGRHPNYRKKLDVEQLAYSVHTRTVYILDPTPIDPIYQRNPYAKYVPRLLWIAKHLPKAMSQACPGSTWNENIFLWHQQIINNIPVQNRELSGFLITLFMSTWDDEKMNLPFLKDGYELRKQILGKLLTFKENECEDNMPAGVLDFINCIRKIQHMNMKT</sequence>
<comment type="similarity">
    <text evidence="1">Belongs to the peptidase C48 family.</text>
</comment>
<evidence type="ECO:0000256" key="3">
    <source>
        <dbReference type="ARBA" id="ARBA00022801"/>
    </source>
</evidence>
<dbReference type="PROSITE" id="PS50600">
    <property type="entry name" value="ULP_PROTEASE"/>
    <property type="match status" value="1"/>
</dbReference>
<dbReference type="Pfam" id="PF02902">
    <property type="entry name" value="Peptidase_C48"/>
    <property type="match status" value="1"/>
</dbReference>
<dbReference type="EMBL" id="CM000882">
    <property type="protein sequence ID" value="PNT66950.1"/>
    <property type="molecule type" value="Genomic_DNA"/>
</dbReference>
<dbReference type="Gene3D" id="3.40.395.10">
    <property type="entry name" value="Adenoviral Proteinase, Chain A"/>
    <property type="match status" value="1"/>
</dbReference>
<dbReference type="PANTHER" id="PTHR12606">
    <property type="entry name" value="SENTRIN/SUMO-SPECIFIC PROTEASE"/>
    <property type="match status" value="1"/>
</dbReference>
<dbReference type="ExpressionAtlas" id="A0A2K2CY65">
    <property type="expression patterns" value="baseline"/>
</dbReference>
<dbReference type="GO" id="GO:0016929">
    <property type="term" value="F:deSUMOylase activity"/>
    <property type="evidence" value="ECO:0000318"/>
    <property type="project" value="GO_Central"/>
</dbReference>
<dbReference type="GO" id="GO:0016926">
    <property type="term" value="P:protein desumoylation"/>
    <property type="evidence" value="ECO:0000318"/>
    <property type="project" value="GO_Central"/>
</dbReference>
<keyword evidence="3" id="KW-0378">Hydrolase</keyword>